<dbReference type="SUPFAM" id="SSF52540">
    <property type="entry name" value="P-loop containing nucleoside triphosphate hydrolases"/>
    <property type="match status" value="1"/>
</dbReference>
<feature type="domain" description="CP-type G" evidence="5">
    <location>
        <begin position="14"/>
        <end position="174"/>
    </location>
</feature>
<evidence type="ECO:0000313" key="6">
    <source>
        <dbReference type="EMBL" id="EAV47034.1"/>
    </source>
</evidence>
<dbReference type="InterPro" id="IPR019991">
    <property type="entry name" value="GTP-bd_ribosome_bgen"/>
</dbReference>
<dbReference type="PROSITE" id="PS51721">
    <property type="entry name" value="G_CP"/>
    <property type="match status" value="1"/>
</dbReference>
<dbReference type="GO" id="GO:0003924">
    <property type="term" value="F:GTPase activity"/>
    <property type="evidence" value="ECO:0007669"/>
    <property type="project" value="TreeGrafter"/>
</dbReference>
<feature type="binding site" evidence="4">
    <location>
        <position position="170"/>
    </location>
    <ligand>
        <name>GTP</name>
        <dbReference type="ChEBI" id="CHEBI:37565"/>
    </ligand>
</feature>
<evidence type="ECO:0000256" key="3">
    <source>
        <dbReference type="PIRNR" id="PIRNR006230"/>
    </source>
</evidence>
<keyword evidence="3" id="KW-0963">Cytoplasm</keyword>
<dbReference type="InterPro" id="IPR027417">
    <property type="entry name" value="P-loop_NTPase"/>
</dbReference>
<dbReference type="Pfam" id="PF01926">
    <property type="entry name" value="MMR_HSR1"/>
    <property type="match status" value="1"/>
</dbReference>
<dbReference type="NCBIfam" id="TIGR03596">
    <property type="entry name" value="GTPase_YlqF"/>
    <property type="match status" value="1"/>
</dbReference>
<dbReference type="Proteomes" id="UP000054262">
    <property type="component" value="Unassembled WGS sequence"/>
</dbReference>
<protein>
    <recommendedName>
        <fullName evidence="3">Ribosome biogenesis GTPase A</fullName>
    </recommendedName>
</protein>
<proteinExistence type="inferred from homology"/>
<evidence type="ECO:0000256" key="1">
    <source>
        <dbReference type="ARBA" id="ARBA00022741"/>
    </source>
</evidence>
<feature type="binding site" evidence="4">
    <location>
        <begin position="60"/>
        <end position="63"/>
    </location>
    <ligand>
        <name>GTP</name>
        <dbReference type="ChEBI" id="CHEBI:37565"/>
    </ligand>
</feature>
<dbReference type="CDD" id="cd01856">
    <property type="entry name" value="YlqF"/>
    <property type="match status" value="1"/>
</dbReference>
<keyword evidence="2 3" id="KW-0342">GTP-binding</keyword>
<dbReference type="InterPro" id="IPR023179">
    <property type="entry name" value="GTP-bd_ortho_bundle_sf"/>
</dbReference>
<evidence type="ECO:0000259" key="5">
    <source>
        <dbReference type="PROSITE" id="PS51721"/>
    </source>
</evidence>
<evidence type="ECO:0000256" key="4">
    <source>
        <dbReference type="PIRSR" id="PIRSR006230-1"/>
    </source>
</evidence>
<keyword evidence="1 3" id="KW-0547">Nucleotide-binding</keyword>
<reference evidence="6 7" key="1">
    <citation type="submission" date="2006-11" db="EMBL/GenBank/DDBJ databases">
        <authorList>
            <person name="Giovannoni S."/>
            <person name="Vergin K."/>
            <person name="Ferriera S."/>
            <person name="Johnson J."/>
            <person name="Kravitz S."/>
            <person name="Beeson K."/>
            <person name="Sutton G."/>
            <person name="Rogers Y.-H."/>
            <person name="Friedman R."/>
            <person name="Frazier M."/>
            <person name="Venter J.C."/>
        </authorList>
    </citation>
    <scope>NUCLEOTIDE SEQUENCE [LARGE SCALE GENOMIC DNA]</scope>
    <source>
        <strain evidence="6 7">HTCC2181</strain>
    </source>
</reference>
<comment type="subcellular location">
    <subcellularLocation>
        <location evidence="3">Cytoplasm</location>
    </subcellularLocation>
</comment>
<comment type="similarity">
    <text evidence="3">Belongs to the TRAFAC class YlqF/YawG GTPase family. MTG1 subfamily.</text>
</comment>
<organism evidence="6 7">
    <name type="scientific">Methylophilales bacterium HTCC2181</name>
    <dbReference type="NCBI Taxonomy" id="383631"/>
    <lineage>
        <taxon>Bacteria</taxon>
        <taxon>Pseudomonadati</taxon>
        <taxon>Pseudomonadota</taxon>
        <taxon>Betaproteobacteria</taxon>
        <taxon>Nitrosomonadales</taxon>
        <taxon>OM43 clade</taxon>
    </lineage>
</organism>
<dbReference type="InterPro" id="IPR030378">
    <property type="entry name" value="G_CP_dom"/>
</dbReference>
<dbReference type="InterPro" id="IPR006073">
    <property type="entry name" value="GTP-bd"/>
</dbReference>
<sequence length="297" mass="33188">MSIQWFPGHMTAAKKKAEEALETNDLVIEVLDARIPGSSTNPMIDTMRKERQRPCLKILNKSDLADPKVTKAWVEYFNAMPHTTAITLSAKSVGDVKKILPLCSKLAPHRNSSIKPLRMLIMGVPNVGKSTIINALHHKKIAKVGNEPAVTKQQQRIILNASMILTDTPGMMWPKISNEIDGYYLAASHTIGINAYDEIETAMFLFHTIKDNYAELISKKYKIEPPFPEDEEFLKILAKKRGFIVKGGAEDLYKSATTLLNDYRQGILGSISLESPVSRAIMLKKLVDRQAEKASQE</sequence>
<dbReference type="InterPro" id="IPR016478">
    <property type="entry name" value="GTPase_MTG1"/>
</dbReference>
<dbReference type="PANTHER" id="PTHR45782">
    <property type="entry name" value="MITOCHONDRIAL RIBOSOME-ASSOCIATED GTPASE 1"/>
    <property type="match status" value="1"/>
</dbReference>
<dbReference type="PIRSF" id="PIRSF006230">
    <property type="entry name" value="MG442"/>
    <property type="match status" value="1"/>
</dbReference>
<dbReference type="AlphaFoldDB" id="A0P674"/>
<dbReference type="GO" id="GO:0006412">
    <property type="term" value="P:translation"/>
    <property type="evidence" value="ECO:0007669"/>
    <property type="project" value="TreeGrafter"/>
</dbReference>
<name>A0P674_9PROT</name>
<dbReference type="EMBL" id="AAUX01000001">
    <property type="protein sequence ID" value="EAV47034.1"/>
    <property type="molecule type" value="Genomic_DNA"/>
</dbReference>
<evidence type="ECO:0000256" key="2">
    <source>
        <dbReference type="ARBA" id="ARBA00023134"/>
    </source>
</evidence>
<dbReference type="GO" id="GO:0005525">
    <property type="term" value="F:GTP binding"/>
    <property type="evidence" value="ECO:0007669"/>
    <property type="project" value="UniProtKB-KW"/>
</dbReference>
<dbReference type="Gene3D" id="1.10.1580.10">
    <property type="match status" value="1"/>
</dbReference>
<accession>A0P674</accession>
<gene>
    <name evidence="6" type="ORF">MB2181_03135</name>
</gene>
<comment type="function">
    <text evidence="3">Required for a late step of 50S ribosomal subunit assembly. Has GTPase activity.</text>
</comment>
<dbReference type="OrthoDB" id="9779790at2"/>
<feature type="binding site" evidence="4">
    <location>
        <begin position="126"/>
        <end position="131"/>
    </location>
    <ligand>
        <name>GTP</name>
        <dbReference type="ChEBI" id="CHEBI:37565"/>
    </ligand>
</feature>
<evidence type="ECO:0000313" key="7">
    <source>
        <dbReference type="Proteomes" id="UP000054262"/>
    </source>
</evidence>
<dbReference type="PANTHER" id="PTHR45782:SF4">
    <property type="entry name" value="MITOCHONDRIAL RIBOSOME-ASSOCIATED GTPASE 1"/>
    <property type="match status" value="1"/>
</dbReference>
<comment type="caution">
    <text evidence="6">The sequence shown here is derived from an EMBL/GenBank/DDBJ whole genome shotgun (WGS) entry which is preliminary data.</text>
</comment>
<dbReference type="GO" id="GO:0005737">
    <property type="term" value="C:cytoplasm"/>
    <property type="evidence" value="ECO:0007669"/>
    <property type="project" value="UniProtKB-SubCell"/>
</dbReference>
<dbReference type="Gene3D" id="3.40.50.300">
    <property type="entry name" value="P-loop containing nucleotide triphosphate hydrolases"/>
    <property type="match status" value="1"/>
</dbReference>
<keyword evidence="7" id="KW-1185">Reference proteome</keyword>